<keyword evidence="4" id="KW-0456">Lyase</keyword>
<keyword evidence="3 4" id="KW-0460">Magnesium</keyword>
<sequence>MENYCIGTLEHVDRESHAELPSIAEQLATRRRSSGVTPLFALLEYAHSLDIPDEIFEHPSIKEIERIGTDLVVFQNDIISYCKEEAEGVNHNLVAIFRINGMPAQQAFEAVNALLRKCYRDWYLALADLPQWGEKIDAQVQKYIQGVQDVVLANLNWRCVISFHISMCT</sequence>
<dbReference type="Pfam" id="PF19086">
    <property type="entry name" value="Terpene_syn_C_2"/>
    <property type="match status" value="1"/>
</dbReference>
<dbReference type="HOGENOM" id="CLU_127826_0_0_1"/>
<dbReference type="Proteomes" id="UP000019373">
    <property type="component" value="Unassembled WGS sequence"/>
</dbReference>
<accession>U1G9L3</accession>
<dbReference type="Gene3D" id="1.10.600.10">
    <property type="entry name" value="Farnesyl Diphosphate Synthase"/>
    <property type="match status" value="1"/>
</dbReference>
<dbReference type="GO" id="GO:0046872">
    <property type="term" value="F:metal ion binding"/>
    <property type="evidence" value="ECO:0007669"/>
    <property type="project" value="UniProtKB-KW"/>
</dbReference>
<dbReference type="AlphaFoldDB" id="U1G9L3"/>
<evidence type="ECO:0000256" key="2">
    <source>
        <dbReference type="ARBA" id="ARBA00006333"/>
    </source>
</evidence>
<dbReference type="PANTHER" id="PTHR35201:SF4">
    <property type="entry name" value="BETA-PINACENE SYNTHASE-RELATED"/>
    <property type="match status" value="1"/>
</dbReference>
<comment type="similarity">
    <text evidence="2 4">Belongs to the terpene synthase family.</text>
</comment>
<protein>
    <recommendedName>
        <fullName evidence="4">Terpene synthase</fullName>
        <ecNumber evidence="4">4.2.3.-</ecNumber>
    </recommendedName>
</protein>
<dbReference type="GO" id="GO:0010333">
    <property type="term" value="F:terpene synthase activity"/>
    <property type="evidence" value="ECO:0007669"/>
    <property type="project" value="InterPro"/>
</dbReference>
<dbReference type="OMA" id="WIHEHEA"/>
<proteinExistence type="inferred from homology"/>
<dbReference type="OrthoDB" id="2861623at2759"/>
<dbReference type="InterPro" id="IPR008949">
    <property type="entry name" value="Isoprenoid_synthase_dom_sf"/>
</dbReference>
<evidence type="ECO:0000256" key="4">
    <source>
        <dbReference type="RuleBase" id="RU366034"/>
    </source>
</evidence>
<dbReference type="SUPFAM" id="SSF48576">
    <property type="entry name" value="Terpenoid synthases"/>
    <property type="match status" value="1"/>
</dbReference>
<dbReference type="PANTHER" id="PTHR35201">
    <property type="entry name" value="TERPENE SYNTHASE"/>
    <property type="match status" value="1"/>
</dbReference>
<gene>
    <name evidence="5" type="ORF">EPUS_06802</name>
</gene>
<dbReference type="EMBL" id="KE721519">
    <property type="protein sequence ID" value="ERF68386.1"/>
    <property type="molecule type" value="Genomic_DNA"/>
</dbReference>
<organism evidence="5 6">
    <name type="scientific">Endocarpon pusillum (strain Z07020 / HMAS-L-300199)</name>
    <name type="common">Lichen-forming fungus</name>
    <dbReference type="NCBI Taxonomy" id="1263415"/>
    <lineage>
        <taxon>Eukaryota</taxon>
        <taxon>Fungi</taxon>
        <taxon>Dikarya</taxon>
        <taxon>Ascomycota</taxon>
        <taxon>Pezizomycotina</taxon>
        <taxon>Eurotiomycetes</taxon>
        <taxon>Chaetothyriomycetidae</taxon>
        <taxon>Verrucariales</taxon>
        <taxon>Verrucariaceae</taxon>
        <taxon>Endocarpon</taxon>
    </lineage>
</organism>
<evidence type="ECO:0000256" key="3">
    <source>
        <dbReference type="ARBA" id="ARBA00022842"/>
    </source>
</evidence>
<reference evidence="6" key="1">
    <citation type="journal article" date="2014" name="BMC Genomics">
        <title>Genome characteristics reveal the impact of lichenization on lichen-forming fungus Endocarpon pusillum Hedwig (Verrucariales, Ascomycota).</title>
        <authorList>
            <person name="Wang Y.-Y."/>
            <person name="Liu B."/>
            <person name="Zhang X.-Y."/>
            <person name="Zhou Q.-M."/>
            <person name="Zhang T."/>
            <person name="Li H."/>
            <person name="Yu Y.-F."/>
            <person name="Zhang X.-L."/>
            <person name="Hao X.-Y."/>
            <person name="Wang M."/>
            <person name="Wang L."/>
            <person name="Wei J.-C."/>
        </authorList>
    </citation>
    <scope>NUCLEOTIDE SEQUENCE [LARGE SCALE GENOMIC DNA]</scope>
    <source>
        <strain evidence="6">Z07020 / HMAS-L-300199</strain>
    </source>
</reference>
<evidence type="ECO:0000313" key="5">
    <source>
        <dbReference type="EMBL" id="ERF68386.1"/>
    </source>
</evidence>
<comment type="cofactor">
    <cofactor evidence="1 4">
        <name>Mg(2+)</name>
        <dbReference type="ChEBI" id="CHEBI:18420"/>
    </cofactor>
</comment>
<keyword evidence="6" id="KW-1185">Reference proteome</keyword>
<evidence type="ECO:0000313" key="6">
    <source>
        <dbReference type="Proteomes" id="UP000019373"/>
    </source>
</evidence>
<keyword evidence="4" id="KW-0479">Metal-binding</keyword>
<dbReference type="eggNOG" id="ENOG502S2X0">
    <property type="taxonomic scope" value="Eukaryota"/>
</dbReference>
<name>U1G9L3_ENDPU</name>
<dbReference type="GeneID" id="19241692"/>
<dbReference type="GO" id="GO:0008299">
    <property type="term" value="P:isoprenoid biosynthetic process"/>
    <property type="evidence" value="ECO:0007669"/>
    <property type="project" value="UniProtKB-ARBA"/>
</dbReference>
<dbReference type="RefSeq" id="XP_007806009.1">
    <property type="nucleotide sequence ID" value="XM_007807818.1"/>
</dbReference>
<evidence type="ECO:0000256" key="1">
    <source>
        <dbReference type="ARBA" id="ARBA00001946"/>
    </source>
</evidence>
<dbReference type="InterPro" id="IPR034686">
    <property type="entry name" value="Terpene_cyclase-like_2"/>
</dbReference>
<dbReference type="EC" id="4.2.3.-" evidence="4"/>